<name>A0A699W481_TANCI</name>
<accession>A0A699W481</accession>
<feature type="non-terminal residue" evidence="1">
    <location>
        <position position="35"/>
    </location>
</feature>
<dbReference type="EMBL" id="BKCJ011553637">
    <property type="protein sequence ID" value="GFD41499.1"/>
    <property type="molecule type" value="Genomic_DNA"/>
</dbReference>
<protein>
    <submittedName>
        <fullName evidence="1">Uncharacterized protein</fullName>
    </submittedName>
</protein>
<gene>
    <name evidence="1" type="ORF">Tci_913468</name>
</gene>
<proteinExistence type="predicted"/>
<dbReference type="AlphaFoldDB" id="A0A699W481"/>
<comment type="caution">
    <text evidence="1">The sequence shown here is derived from an EMBL/GenBank/DDBJ whole genome shotgun (WGS) entry which is preliminary data.</text>
</comment>
<reference evidence="1" key="1">
    <citation type="journal article" date="2019" name="Sci. Rep.">
        <title>Draft genome of Tanacetum cinerariifolium, the natural source of mosquito coil.</title>
        <authorList>
            <person name="Yamashiro T."/>
            <person name="Shiraishi A."/>
            <person name="Satake H."/>
            <person name="Nakayama K."/>
        </authorList>
    </citation>
    <scope>NUCLEOTIDE SEQUENCE</scope>
</reference>
<sequence length="35" mass="4215">MPPNVNNELLRNGFTYIRYDARLSFDSKFIRVEHT</sequence>
<evidence type="ECO:0000313" key="1">
    <source>
        <dbReference type="EMBL" id="GFD41499.1"/>
    </source>
</evidence>
<organism evidence="1">
    <name type="scientific">Tanacetum cinerariifolium</name>
    <name type="common">Dalmatian daisy</name>
    <name type="synonym">Chrysanthemum cinerariifolium</name>
    <dbReference type="NCBI Taxonomy" id="118510"/>
    <lineage>
        <taxon>Eukaryota</taxon>
        <taxon>Viridiplantae</taxon>
        <taxon>Streptophyta</taxon>
        <taxon>Embryophyta</taxon>
        <taxon>Tracheophyta</taxon>
        <taxon>Spermatophyta</taxon>
        <taxon>Magnoliopsida</taxon>
        <taxon>eudicotyledons</taxon>
        <taxon>Gunneridae</taxon>
        <taxon>Pentapetalae</taxon>
        <taxon>asterids</taxon>
        <taxon>campanulids</taxon>
        <taxon>Asterales</taxon>
        <taxon>Asteraceae</taxon>
        <taxon>Asteroideae</taxon>
        <taxon>Anthemideae</taxon>
        <taxon>Anthemidinae</taxon>
        <taxon>Tanacetum</taxon>
    </lineage>
</organism>